<name>A0A9Q4JEB1_BACFG</name>
<keyword evidence="1" id="KW-0812">Transmembrane</keyword>
<dbReference type="Proteomes" id="UP001079672">
    <property type="component" value="Unassembled WGS sequence"/>
</dbReference>
<sequence length="1035" mass="118618">MDDVKLGSYKFSAEYQDIKVESPKLDIIDGIRLFPMRFGIYCDSEEAKASVYPSGKLTLLDGRGGAIPVVKGYGYHLSPMILRNGWLYVYSHNTESVYIYECTNNKYTLTGIKKKDNASTKKDCMEKHINQTNDFILLLSDDVVQLFYTSIELSDSFINETYYNKQPIGSVFKCKEWSDGTTKSDIERRHVDADSIWFMPDKTVMPEDGYANAIAYDYERLIDSVKIQHQEKRTKFRDVFFVLDDPLGCVEKLIHDLNDARIEHESLIRSIKIGVSPEKIKRLLMKSAGMQGLENGEIIYLLSEMDLLQGEDFDTRKEEIKQAQYIHTLLLYFYNFAYSKEENHLKAGAKALDRDSIEKLLATEERKESRAKIENLRKLIALYINSPIFTRLCERFTVDTVNIAADENDVMHSEMKFKLQSSLMTILLALSPVPHINDKGLDLPDVYKKYNDPCASTIKSIFDAFIGEGDNKVGLLLKDIPTLASLNLDIARDTNAAYKEKNSAGVDGSFSAFMLLIDNAINTFWRIAYETKKTKLVIDRFLIDRDNLLIEFDKGDVTRRLNEIGRSRLDETVIDGRGYIRIKVKKPEDLTKPVYIKTIAKNPKKYQKFLKRMSCNKSYLAIFSFIQLSAIVEGYDKENEELKTLAQTVGFASAIATIQRRFIETGLDLRASVSNRQALIYQASLERIRLQITVLGAVGMFADAATAVFDGIARINRNDKDAATFYFISALSFATGGGLALLGLKFAWAGGPWTILVCAAIGLICGFIASYLIDSDIETFIKQTVLYEDITKSLTGEPYQQIQKLSSVEIRTNIFNNRFHKKKNNKHLKALSDYRYQLEAFFYTQVMIPFFSAKIEYRRKEYVYSADSRVRPPLYDEVLVHIYSDITQIAMNLSGIKMRVKFVKKIPVGENPYFDVDLKEVNSKSQNNIPYSSYFHGQEPIMTDSFYHYIFRDGNLANTFYASPELYILLYVSFRHNDGSITPMPRNGEETFLIYRYKVDIPHVPLDSRRLLYHEAKTVLEQVFISPNSKDVWNF</sequence>
<dbReference type="EMBL" id="JAPTZU010000002">
    <property type="protein sequence ID" value="MCZ2686994.1"/>
    <property type="molecule type" value="Genomic_DNA"/>
</dbReference>
<feature type="transmembrane region" description="Helical" evidence="1">
    <location>
        <begin position="753"/>
        <end position="773"/>
    </location>
</feature>
<organism evidence="3 4">
    <name type="scientific">Bacteroides fragilis</name>
    <dbReference type="NCBI Taxonomy" id="817"/>
    <lineage>
        <taxon>Bacteria</taxon>
        <taxon>Pseudomonadati</taxon>
        <taxon>Bacteroidota</taxon>
        <taxon>Bacteroidia</taxon>
        <taxon>Bacteroidales</taxon>
        <taxon>Bacteroidaceae</taxon>
        <taxon>Bacteroides</taxon>
    </lineage>
</organism>
<evidence type="ECO:0000313" key="4">
    <source>
        <dbReference type="Proteomes" id="UP001079672"/>
    </source>
</evidence>
<gene>
    <name evidence="3" type="ORF">O1433_05720</name>
</gene>
<accession>A0A9Q4JEB1</accession>
<comment type="caution">
    <text evidence="3">The sequence shown here is derived from an EMBL/GenBank/DDBJ whole genome shotgun (WGS) entry which is preliminary data.</text>
</comment>
<dbReference type="RefSeq" id="WP_220575681.1">
    <property type="nucleotide sequence ID" value="NZ_JAGJGZ010000018.1"/>
</dbReference>
<reference evidence="3" key="1">
    <citation type="submission" date="2022-12" db="EMBL/GenBank/DDBJ databases">
        <title>Development of a Multilocus Sequence Typing Scheme for Bacteroides fragilis Based on Whole Genome Sequencing Data and Clinical Application.</title>
        <authorList>
            <person name="Nielsen F.D."/>
            <person name="Justesen U.S."/>
        </authorList>
    </citation>
    <scope>NUCLEOTIDE SEQUENCE</scope>
    <source>
        <strain evidence="3">BF_AM_ODE_DK_2015_4</strain>
    </source>
</reference>
<dbReference type="Pfam" id="PF20249">
    <property type="entry name" value="VasX_N"/>
    <property type="match status" value="1"/>
</dbReference>
<keyword evidence="1" id="KW-0472">Membrane</keyword>
<protein>
    <recommendedName>
        <fullName evidence="2">Toxin VasX N-terminal region domain-containing protein</fullName>
    </recommendedName>
</protein>
<proteinExistence type="predicted"/>
<keyword evidence="1" id="KW-1133">Transmembrane helix</keyword>
<feature type="domain" description="Toxin VasX N-terminal region" evidence="2">
    <location>
        <begin position="30"/>
        <end position="160"/>
    </location>
</feature>
<evidence type="ECO:0000313" key="3">
    <source>
        <dbReference type="EMBL" id="MCZ2686994.1"/>
    </source>
</evidence>
<evidence type="ECO:0000256" key="1">
    <source>
        <dbReference type="SAM" id="Phobius"/>
    </source>
</evidence>
<dbReference type="AlphaFoldDB" id="A0A9Q4JEB1"/>
<feature type="transmembrane region" description="Helical" evidence="1">
    <location>
        <begin position="725"/>
        <end position="747"/>
    </location>
</feature>
<evidence type="ECO:0000259" key="2">
    <source>
        <dbReference type="Pfam" id="PF20249"/>
    </source>
</evidence>
<dbReference type="InterPro" id="IPR046864">
    <property type="entry name" value="VasX_N"/>
</dbReference>
<feature type="transmembrane region" description="Helical" evidence="1">
    <location>
        <begin position="692"/>
        <end position="713"/>
    </location>
</feature>